<name>A0A655DCQ1_SALET</name>
<evidence type="ECO:0000256" key="1">
    <source>
        <dbReference type="SAM" id="MobiDB-lite"/>
    </source>
</evidence>
<evidence type="ECO:0000313" key="2">
    <source>
        <dbReference type="EMBL" id="CNU58859.1"/>
    </source>
</evidence>
<dbReference type="Proteomes" id="UP000041314">
    <property type="component" value="Unassembled WGS sequence"/>
</dbReference>
<dbReference type="AlphaFoldDB" id="A0A655DCQ1"/>
<feature type="compositionally biased region" description="Basic and acidic residues" evidence="1">
    <location>
        <begin position="58"/>
        <end position="81"/>
    </location>
</feature>
<reference evidence="2 3" key="1">
    <citation type="submission" date="2015-03" db="EMBL/GenBank/DDBJ databases">
        <authorList>
            <consortium name="Pathogen Informatics"/>
        </authorList>
    </citation>
    <scope>NUCLEOTIDE SEQUENCE [LARGE SCALE GENOMIC DNA]</scope>
    <source>
        <strain evidence="2 3">A1104</strain>
    </source>
</reference>
<organism evidence="2 3">
    <name type="scientific">Salmonella enterica subsp. enterica serovar Bovismorbificans</name>
    <dbReference type="NCBI Taxonomy" id="58097"/>
    <lineage>
        <taxon>Bacteria</taxon>
        <taxon>Pseudomonadati</taxon>
        <taxon>Pseudomonadota</taxon>
        <taxon>Gammaproteobacteria</taxon>
        <taxon>Enterobacterales</taxon>
        <taxon>Enterobacteriaceae</taxon>
        <taxon>Salmonella</taxon>
    </lineage>
</organism>
<accession>A0A655DCQ1</accession>
<dbReference type="EMBL" id="CQPA01000027">
    <property type="protein sequence ID" value="CNU58859.1"/>
    <property type="molecule type" value="Genomic_DNA"/>
</dbReference>
<protein>
    <submittedName>
        <fullName evidence="2">Uncharacterized protein</fullName>
    </submittedName>
</protein>
<sequence length="81" mass="9401">MHHQQRAERRANRPADIEYGIIERKNPCFCCRGEVIGEPGLQDGRKNRIGAVNKRKKQDNQYDIMHHWDGDKSAGEGDNRE</sequence>
<evidence type="ECO:0000313" key="3">
    <source>
        <dbReference type="Proteomes" id="UP000041314"/>
    </source>
</evidence>
<feature type="region of interest" description="Disordered" evidence="1">
    <location>
        <begin position="53"/>
        <end position="81"/>
    </location>
</feature>
<proteinExistence type="predicted"/>
<gene>
    <name evidence="2" type="ORF">ERS008198_03127</name>
</gene>